<dbReference type="InterPro" id="IPR011009">
    <property type="entry name" value="Kinase-like_dom_sf"/>
</dbReference>
<evidence type="ECO:0000313" key="3">
    <source>
        <dbReference type="EMBL" id="CAG85780.2"/>
    </source>
</evidence>
<dbReference type="InterPro" id="IPR022167">
    <property type="entry name" value="DUF3698"/>
</dbReference>
<dbReference type="AlphaFoldDB" id="Q6BVM0"/>
<dbReference type="InterPro" id="IPR000719">
    <property type="entry name" value="Prot_kinase_dom"/>
</dbReference>
<evidence type="ECO:0000259" key="2">
    <source>
        <dbReference type="PROSITE" id="PS50011"/>
    </source>
</evidence>
<accession>Q6BVM0</accession>
<dbReference type="InParanoid" id="Q6BVM0"/>
<dbReference type="GO" id="GO:0004672">
    <property type="term" value="F:protein kinase activity"/>
    <property type="evidence" value="ECO:0007669"/>
    <property type="project" value="InterPro"/>
</dbReference>
<name>Q6BVM0_DEBHA</name>
<keyword evidence="4" id="KW-1185">Reference proteome</keyword>
<dbReference type="HOGENOM" id="CLU_423354_0_0_1"/>
<sequence length="657" mass="75621">MTSMYFSGKNSNEIFYDDPDNQCIQIYPSLFAELVSDGEQNSRVFLDTPLLKIWGIDQPKILPAPEHIINKFSASVSVGSTPDLVALYYITNMMVTAEYREISSNEFKNNFLAPLDTVIRESDIRDRVLSYMYAYPVAESNNEEWIQKYFSWYISKAINSLYLFTCGRHHVFGGPSTIKPSFTNEKHLRFKPDIVHYSTNESASSYEFPHIYFGLGDYKTESYCLPQGFEELKAATKDYKQKLSNIRPLRAMKAPLVFEDKIENKSSRVEWSPRVIFALVLRKYLYQAFLCGTDRVFVSDHQAFSGFFKYKIVRDDEVGDKMVIDYYVINDPETIADGITLRSAIAGFFYNNEADALKTMESLKEVYKLRCIEQGSTQKEKGDPLRNVAPRPAEKSKSRPTSGKTSEKSHGNQLKGKLKPIEENDDYDDYDEIHGNTYCRIIYDPVKAFPSIGSDLPSPVFVKLYNYPEMAREHFPRRQSYYDMFITEFEINEMLAQSQFASNYARLIMSGYWKGLPSHPMHMFEYIGKEKPIDEWDEKVYYSIKSRLGEIHSMGISHNDIRSDNIHVSVTGNTTLIDFGLAIYPCSEENKRCDIEALDRLFSDYFSDSHSQNNSDNDTCAEWNDDVNSTREAVFDESIAGSDDTPETTKLDFNQKG</sequence>
<dbReference type="Gene3D" id="1.10.510.10">
    <property type="entry name" value="Transferase(Phosphotransferase) domain 1"/>
    <property type="match status" value="1"/>
</dbReference>
<feature type="region of interest" description="Disordered" evidence="1">
    <location>
        <begin position="635"/>
        <end position="657"/>
    </location>
</feature>
<organism evidence="3 4">
    <name type="scientific">Debaryomyces hansenii (strain ATCC 36239 / CBS 767 / BCRC 21394 / JCM 1990 / NBRC 0083 / IGC 2968)</name>
    <name type="common">Yeast</name>
    <name type="synonym">Torulaspora hansenii</name>
    <dbReference type="NCBI Taxonomy" id="284592"/>
    <lineage>
        <taxon>Eukaryota</taxon>
        <taxon>Fungi</taxon>
        <taxon>Dikarya</taxon>
        <taxon>Ascomycota</taxon>
        <taxon>Saccharomycotina</taxon>
        <taxon>Pichiomycetes</taxon>
        <taxon>Debaryomycetaceae</taxon>
        <taxon>Debaryomyces</taxon>
    </lineage>
</organism>
<dbReference type="OrthoDB" id="4062651at2759"/>
<dbReference type="EMBL" id="CR382135">
    <property type="protein sequence ID" value="CAG85780.2"/>
    <property type="molecule type" value="Genomic_DNA"/>
</dbReference>
<feature type="compositionally biased region" description="Basic and acidic residues" evidence="1">
    <location>
        <begin position="647"/>
        <end position="657"/>
    </location>
</feature>
<dbReference type="Pfam" id="PF12479">
    <property type="entry name" value="DUF3698"/>
    <property type="match status" value="2"/>
</dbReference>
<proteinExistence type="predicted"/>
<dbReference type="KEGG" id="dha:DEHA2C01540g"/>
<dbReference type="eggNOG" id="ENOG502T2C9">
    <property type="taxonomic scope" value="Eukaryota"/>
</dbReference>
<gene>
    <name evidence="3" type="ordered locus">DEHA2C01540g</name>
</gene>
<dbReference type="Proteomes" id="UP000000599">
    <property type="component" value="Chromosome C"/>
</dbReference>
<evidence type="ECO:0000256" key="1">
    <source>
        <dbReference type="SAM" id="MobiDB-lite"/>
    </source>
</evidence>
<dbReference type="GeneID" id="2900756"/>
<dbReference type="PROSITE" id="PS50011">
    <property type="entry name" value="PROTEIN_KINASE_DOM"/>
    <property type="match status" value="1"/>
</dbReference>
<feature type="region of interest" description="Disordered" evidence="1">
    <location>
        <begin position="378"/>
        <end position="423"/>
    </location>
</feature>
<dbReference type="GO" id="GO:0005524">
    <property type="term" value="F:ATP binding"/>
    <property type="evidence" value="ECO:0007669"/>
    <property type="project" value="InterPro"/>
</dbReference>
<dbReference type="SUPFAM" id="SSF56112">
    <property type="entry name" value="Protein kinase-like (PK-like)"/>
    <property type="match status" value="1"/>
</dbReference>
<reference evidence="3 4" key="1">
    <citation type="journal article" date="2004" name="Nature">
        <title>Genome evolution in yeasts.</title>
        <authorList>
            <consortium name="Genolevures"/>
            <person name="Dujon B."/>
            <person name="Sherman D."/>
            <person name="Fischer G."/>
            <person name="Durrens P."/>
            <person name="Casaregola S."/>
            <person name="Lafontaine I."/>
            <person name="de Montigny J."/>
            <person name="Marck C."/>
            <person name="Neuveglise C."/>
            <person name="Talla E."/>
            <person name="Goffard N."/>
            <person name="Frangeul L."/>
            <person name="Aigle M."/>
            <person name="Anthouard V."/>
            <person name="Babour A."/>
            <person name="Barbe V."/>
            <person name="Barnay S."/>
            <person name="Blanchin S."/>
            <person name="Beckerich J.M."/>
            <person name="Beyne E."/>
            <person name="Bleykasten C."/>
            <person name="Boisrame A."/>
            <person name="Boyer J."/>
            <person name="Cattolico L."/>
            <person name="Confanioleri F."/>
            <person name="de Daruvar A."/>
            <person name="Despons L."/>
            <person name="Fabre E."/>
            <person name="Fairhead C."/>
            <person name="Ferry-Dumazet H."/>
            <person name="Groppi A."/>
            <person name="Hantraye F."/>
            <person name="Hennequin C."/>
            <person name="Jauniaux N."/>
            <person name="Joyet P."/>
            <person name="Kachouri R."/>
            <person name="Kerrest A."/>
            <person name="Koszul R."/>
            <person name="Lemaire M."/>
            <person name="Lesur I."/>
            <person name="Ma L."/>
            <person name="Muller H."/>
            <person name="Nicaud J.M."/>
            <person name="Nikolski M."/>
            <person name="Oztas S."/>
            <person name="Ozier-Kalogeropoulos O."/>
            <person name="Pellenz S."/>
            <person name="Potier S."/>
            <person name="Richard G.F."/>
            <person name="Straub M.L."/>
            <person name="Suleau A."/>
            <person name="Swennene D."/>
            <person name="Tekaia F."/>
            <person name="Wesolowski-Louvel M."/>
            <person name="Westhof E."/>
            <person name="Wirth B."/>
            <person name="Zeniou-Meyer M."/>
            <person name="Zivanovic I."/>
            <person name="Bolotin-Fukuhara M."/>
            <person name="Thierry A."/>
            <person name="Bouchier C."/>
            <person name="Caudron B."/>
            <person name="Scarpelli C."/>
            <person name="Gaillardin C."/>
            <person name="Weissenbach J."/>
            <person name="Wincker P."/>
            <person name="Souciet J.L."/>
        </authorList>
    </citation>
    <scope>NUCLEOTIDE SEQUENCE [LARGE SCALE GENOMIC DNA]</scope>
    <source>
        <strain evidence="4">ATCC 36239 / CBS 767 / BCRC 21394 / JCM 1990 / NBRC 0083 / IGC 2968</strain>
    </source>
</reference>
<feature type="domain" description="Protein kinase" evidence="2">
    <location>
        <begin position="427"/>
        <end position="657"/>
    </location>
</feature>
<protein>
    <submittedName>
        <fullName evidence="3">DEHA2C01540p</fullName>
    </submittedName>
</protein>
<dbReference type="RefSeq" id="XP_457749.2">
    <property type="nucleotide sequence ID" value="XM_457749.1"/>
</dbReference>
<evidence type="ECO:0000313" key="4">
    <source>
        <dbReference type="Proteomes" id="UP000000599"/>
    </source>
</evidence>